<keyword evidence="2" id="KW-1185">Reference proteome</keyword>
<evidence type="ECO:0000313" key="2">
    <source>
        <dbReference type="Proteomes" id="UP001241758"/>
    </source>
</evidence>
<comment type="caution">
    <text evidence="1">The sequence shown here is derived from an EMBL/GenBank/DDBJ whole genome shotgun (WGS) entry which is preliminary data.</text>
</comment>
<organism evidence="1 2">
    <name type="scientific">Actinoplanes sandaracinus</name>
    <dbReference type="NCBI Taxonomy" id="3045177"/>
    <lineage>
        <taxon>Bacteria</taxon>
        <taxon>Bacillati</taxon>
        <taxon>Actinomycetota</taxon>
        <taxon>Actinomycetes</taxon>
        <taxon>Micromonosporales</taxon>
        <taxon>Micromonosporaceae</taxon>
        <taxon>Actinoplanes</taxon>
    </lineage>
</organism>
<evidence type="ECO:0000313" key="1">
    <source>
        <dbReference type="EMBL" id="MDI6098417.1"/>
    </source>
</evidence>
<accession>A0ABT6WFD5</accession>
<protein>
    <recommendedName>
        <fullName evidence="3">Transposase</fullName>
    </recommendedName>
</protein>
<evidence type="ECO:0008006" key="3">
    <source>
        <dbReference type="Google" id="ProtNLM"/>
    </source>
</evidence>
<gene>
    <name evidence="1" type="ORF">QLQ12_07350</name>
</gene>
<dbReference type="Proteomes" id="UP001241758">
    <property type="component" value="Unassembled WGS sequence"/>
</dbReference>
<proteinExistence type="predicted"/>
<sequence>MAAPKDCPPGVVRLASPYDTDARNAVKRDTSWSGYKVHLTETCDPEQVYLITHVATTVATTPDTGMIAVVHRDLAQRDLLPSVHLADAGAASGVRSP</sequence>
<dbReference type="EMBL" id="JASCTH010000004">
    <property type="protein sequence ID" value="MDI6098417.1"/>
    <property type="molecule type" value="Genomic_DNA"/>
</dbReference>
<dbReference type="RefSeq" id="WP_282758055.1">
    <property type="nucleotide sequence ID" value="NZ_JASCTH010000004.1"/>
</dbReference>
<name>A0ABT6WFD5_9ACTN</name>
<reference evidence="1 2" key="1">
    <citation type="submission" date="2023-05" db="EMBL/GenBank/DDBJ databases">
        <title>Actinoplanes sp. NEAU-A12 genome sequencing.</title>
        <authorList>
            <person name="Wang Z.-S."/>
        </authorList>
    </citation>
    <scope>NUCLEOTIDE SEQUENCE [LARGE SCALE GENOMIC DNA]</scope>
    <source>
        <strain evidence="1 2">NEAU-A12</strain>
    </source>
</reference>